<keyword evidence="1" id="KW-0812">Transmembrane</keyword>
<dbReference type="EMBL" id="AZEX01000024">
    <property type="protein sequence ID" value="KRL61247.1"/>
    <property type="molecule type" value="Genomic_DNA"/>
</dbReference>
<proteinExistence type="predicted"/>
<dbReference type="eggNOG" id="ENOG50309UN">
    <property type="taxonomic scope" value="Bacteria"/>
</dbReference>
<organism evidence="2 3">
    <name type="scientific">Latilactobacillus fuchuensis DSM 14340 = JCM 11249</name>
    <dbReference type="NCBI Taxonomy" id="1423747"/>
    <lineage>
        <taxon>Bacteria</taxon>
        <taxon>Bacillati</taxon>
        <taxon>Bacillota</taxon>
        <taxon>Bacilli</taxon>
        <taxon>Lactobacillales</taxon>
        <taxon>Lactobacillaceae</taxon>
        <taxon>Latilactobacillus</taxon>
    </lineage>
</organism>
<dbReference type="Proteomes" id="UP000051264">
    <property type="component" value="Unassembled WGS sequence"/>
</dbReference>
<dbReference type="PATRIC" id="fig|1423747.3.peg.915"/>
<keyword evidence="1" id="KW-1133">Transmembrane helix</keyword>
<feature type="transmembrane region" description="Helical" evidence="1">
    <location>
        <begin position="6"/>
        <end position="29"/>
    </location>
</feature>
<evidence type="ECO:0000313" key="2">
    <source>
        <dbReference type="EMBL" id="KRL61247.1"/>
    </source>
</evidence>
<keyword evidence="1" id="KW-0472">Membrane</keyword>
<accession>A0A0R1RVV6</accession>
<sequence>MNLALTIIFYIGLTVTAIGLLLLIILACFKKKLKGTLIVILIGLLLAAAPVGGHFYLTQKAQQTADRRIAKKEQRFNHHEQQLIKHLKKSTVATEYVAKKYSTVWQTLISDGSVVIGDGSYGDYEAALAAEGQILLSKGKLDIADDQYINAQSDYQKMKQNVTTKNKTELTLAKKALEKTNHFTTVVTRPTGTYQNYTDRIFKANQRHIKAIEKLKYTYTKTK</sequence>
<protein>
    <submittedName>
        <fullName evidence="2">Uncharacterized protein</fullName>
    </submittedName>
</protein>
<evidence type="ECO:0000256" key="1">
    <source>
        <dbReference type="SAM" id="Phobius"/>
    </source>
</evidence>
<dbReference type="AlphaFoldDB" id="A0A0R1RVV6"/>
<gene>
    <name evidence="2" type="ORF">FC69_GL000895</name>
</gene>
<comment type="caution">
    <text evidence="2">The sequence shown here is derived from an EMBL/GenBank/DDBJ whole genome shotgun (WGS) entry which is preliminary data.</text>
</comment>
<dbReference type="STRING" id="1423747.FC69_GL000895"/>
<feature type="transmembrane region" description="Helical" evidence="1">
    <location>
        <begin position="36"/>
        <end position="57"/>
    </location>
</feature>
<dbReference type="RefSeq" id="WP_025083872.1">
    <property type="nucleotide sequence ID" value="NZ_AZEX01000024.1"/>
</dbReference>
<evidence type="ECO:0000313" key="3">
    <source>
        <dbReference type="Proteomes" id="UP000051264"/>
    </source>
</evidence>
<dbReference type="OrthoDB" id="2327025at2"/>
<reference evidence="2 3" key="1">
    <citation type="journal article" date="2015" name="Genome Announc.">
        <title>Expanding the biotechnology potential of lactobacilli through comparative genomics of 213 strains and associated genera.</title>
        <authorList>
            <person name="Sun Z."/>
            <person name="Harris H.M."/>
            <person name="McCann A."/>
            <person name="Guo C."/>
            <person name="Argimon S."/>
            <person name="Zhang W."/>
            <person name="Yang X."/>
            <person name="Jeffery I.B."/>
            <person name="Cooney J.C."/>
            <person name="Kagawa T.F."/>
            <person name="Liu W."/>
            <person name="Song Y."/>
            <person name="Salvetti E."/>
            <person name="Wrobel A."/>
            <person name="Rasinkangas P."/>
            <person name="Parkhill J."/>
            <person name="Rea M.C."/>
            <person name="O'Sullivan O."/>
            <person name="Ritari J."/>
            <person name="Douillard F.P."/>
            <person name="Paul Ross R."/>
            <person name="Yang R."/>
            <person name="Briner A.E."/>
            <person name="Felis G.E."/>
            <person name="de Vos W.M."/>
            <person name="Barrangou R."/>
            <person name="Klaenhammer T.R."/>
            <person name="Caufield P.W."/>
            <person name="Cui Y."/>
            <person name="Zhang H."/>
            <person name="O'Toole P.W."/>
        </authorList>
    </citation>
    <scope>NUCLEOTIDE SEQUENCE [LARGE SCALE GENOMIC DNA]</scope>
    <source>
        <strain evidence="2 3">DSM 14340</strain>
    </source>
</reference>
<name>A0A0R1RVV6_9LACO</name>